<dbReference type="PANTHER" id="PTHR30408:SF12">
    <property type="entry name" value="TYPE I RESTRICTION ENZYME MJAVIII SPECIFICITY SUBUNIT"/>
    <property type="match status" value="1"/>
</dbReference>
<comment type="caution">
    <text evidence="4">The sequence shown here is derived from an EMBL/GenBank/DDBJ whole genome shotgun (WGS) entry which is preliminary data.</text>
</comment>
<dbReference type="EMBL" id="LOCM01000015">
    <property type="protein sequence ID" value="PND48017.1"/>
    <property type="molecule type" value="Genomic_DNA"/>
</dbReference>
<evidence type="ECO:0000313" key="4">
    <source>
        <dbReference type="EMBL" id="PND48017.1"/>
    </source>
</evidence>
<dbReference type="GO" id="GO:0004519">
    <property type="term" value="F:endonuclease activity"/>
    <property type="evidence" value="ECO:0007669"/>
    <property type="project" value="UniProtKB-KW"/>
</dbReference>
<reference evidence="4 5" key="1">
    <citation type="submission" date="2015-12" db="EMBL/GenBank/DDBJ databases">
        <title>Streptococcus penaeicida sp. nov.</title>
        <authorList>
            <person name="Gomez-Gil B."/>
            <person name="Morales-Covarrubias M."/>
        </authorList>
    </citation>
    <scope>NUCLEOTIDE SEQUENCE [LARGE SCALE GENOMIC DNA]</scope>
    <source>
        <strain evidence="4 5">CAIM 1838</strain>
    </source>
</reference>
<keyword evidence="1" id="KW-0680">Restriction system</keyword>
<sequence>MDELLETYLNNNQEKVILGEVVDCFKGKAVSSKVEAGDFALINLSDMTPTGIAYEQLRTFHLDRRQLLRYLLEDGDVLIASKGTIKKICVFHKQEREVVASSNITVIRPLSKLRGYYIKFFLDSAIGQRLLDQADHGKDVINLSTKELLEIPLPLIPLVKQDYMINHYLRGLSEYQRKLQRAEQEWNHLQKEIEKSLQG</sequence>
<dbReference type="InterPro" id="IPR052021">
    <property type="entry name" value="Type-I_RS_S_subunit"/>
</dbReference>
<dbReference type="GO" id="GO:0009307">
    <property type="term" value="P:DNA restriction-modification system"/>
    <property type="evidence" value="ECO:0007669"/>
    <property type="project" value="UniProtKB-KW"/>
</dbReference>
<dbReference type="Gene3D" id="3.90.220.20">
    <property type="entry name" value="DNA methylase specificity domains"/>
    <property type="match status" value="1"/>
</dbReference>
<dbReference type="InterPro" id="IPR044946">
    <property type="entry name" value="Restrct_endonuc_typeI_TRD_sf"/>
</dbReference>
<evidence type="ECO:0000313" key="5">
    <source>
        <dbReference type="Proteomes" id="UP000235963"/>
    </source>
</evidence>
<keyword evidence="4" id="KW-0378">Hydrolase</keyword>
<dbReference type="Proteomes" id="UP000235963">
    <property type="component" value="Unassembled WGS sequence"/>
</dbReference>
<keyword evidence="4" id="KW-0255">Endonuclease</keyword>
<gene>
    <name evidence="4" type="ORF">AT575_03845</name>
</gene>
<dbReference type="RefSeq" id="WP_102777241.1">
    <property type="nucleotide sequence ID" value="NZ_CBCSGP010000002.1"/>
</dbReference>
<accession>A0A2N8LCY9</accession>
<dbReference type="OrthoDB" id="9814572at2"/>
<keyword evidence="2" id="KW-0238">DNA-binding</keyword>
<evidence type="ECO:0000256" key="1">
    <source>
        <dbReference type="ARBA" id="ARBA00022747"/>
    </source>
</evidence>
<dbReference type="PIRSF" id="PIRSF036177">
    <property type="entry name" value="HsdS_prd"/>
    <property type="match status" value="1"/>
</dbReference>
<dbReference type="GO" id="GO:0003677">
    <property type="term" value="F:DNA binding"/>
    <property type="evidence" value="ECO:0007669"/>
    <property type="project" value="UniProtKB-KW"/>
</dbReference>
<organism evidence="4 5">
    <name type="scientific">Streptococcus penaeicida</name>
    <dbReference type="NCBI Taxonomy" id="1765960"/>
    <lineage>
        <taxon>Bacteria</taxon>
        <taxon>Bacillati</taxon>
        <taxon>Bacillota</taxon>
        <taxon>Bacilli</taxon>
        <taxon>Lactobacillales</taxon>
        <taxon>Streptococcaceae</taxon>
        <taxon>Streptococcus</taxon>
    </lineage>
</organism>
<keyword evidence="5" id="KW-1185">Reference proteome</keyword>
<dbReference type="PANTHER" id="PTHR30408">
    <property type="entry name" value="TYPE-1 RESTRICTION ENZYME ECOKI SPECIFICITY PROTEIN"/>
    <property type="match status" value="1"/>
</dbReference>
<keyword evidence="3" id="KW-0175">Coiled coil</keyword>
<dbReference type="AlphaFoldDB" id="A0A2N8LCY9"/>
<evidence type="ECO:0000256" key="2">
    <source>
        <dbReference type="ARBA" id="ARBA00023125"/>
    </source>
</evidence>
<proteinExistence type="predicted"/>
<protein>
    <submittedName>
        <fullName evidence="4">Restriction endonuclease subunit S</fullName>
    </submittedName>
</protein>
<name>A0A2N8LCY9_9STRE</name>
<keyword evidence="4" id="KW-0540">Nuclease</keyword>
<dbReference type="SUPFAM" id="SSF116734">
    <property type="entry name" value="DNA methylase specificity domain"/>
    <property type="match status" value="1"/>
</dbReference>
<dbReference type="InterPro" id="IPR017043">
    <property type="entry name" value="HsdS_prd"/>
</dbReference>
<feature type="coiled-coil region" evidence="3">
    <location>
        <begin position="165"/>
        <end position="199"/>
    </location>
</feature>
<evidence type="ECO:0000256" key="3">
    <source>
        <dbReference type="SAM" id="Coils"/>
    </source>
</evidence>